<dbReference type="EMBL" id="JACCBX010000005">
    <property type="protein sequence ID" value="NYE05829.1"/>
    <property type="molecule type" value="Genomic_DNA"/>
</dbReference>
<feature type="transmembrane region" description="Helical" evidence="1">
    <location>
        <begin position="151"/>
        <end position="181"/>
    </location>
</feature>
<dbReference type="Proteomes" id="UP000548423">
    <property type="component" value="Unassembled WGS sequence"/>
</dbReference>
<name>A0A852TCV9_9BACI</name>
<feature type="transmembrane region" description="Helical" evidence="1">
    <location>
        <begin position="21"/>
        <end position="44"/>
    </location>
</feature>
<evidence type="ECO:0000313" key="3">
    <source>
        <dbReference type="Proteomes" id="UP000548423"/>
    </source>
</evidence>
<gene>
    <name evidence="2" type="ORF">F4694_002604</name>
</gene>
<proteinExistence type="predicted"/>
<protein>
    <submittedName>
        <fullName evidence="2">Membrane protein YesL</fullName>
    </submittedName>
</protein>
<feature type="transmembrane region" description="Helical" evidence="1">
    <location>
        <begin position="64"/>
        <end position="89"/>
    </location>
</feature>
<dbReference type="AlphaFoldDB" id="A0A852TCV9"/>
<evidence type="ECO:0000313" key="2">
    <source>
        <dbReference type="EMBL" id="NYE05829.1"/>
    </source>
</evidence>
<keyword evidence="1" id="KW-0812">Transmembrane</keyword>
<evidence type="ECO:0000256" key="1">
    <source>
        <dbReference type="SAM" id="Phobius"/>
    </source>
</evidence>
<keyword evidence="1" id="KW-1133">Transmembrane helix</keyword>
<organism evidence="2 3">
    <name type="scientific">Neobacillus niacini</name>
    <dbReference type="NCBI Taxonomy" id="86668"/>
    <lineage>
        <taxon>Bacteria</taxon>
        <taxon>Bacillati</taxon>
        <taxon>Bacillota</taxon>
        <taxon>Bacilli</taxon>
        <taxon>Bacillales</taxon>
        <taxon>Bacillaceae</taxon>
        <taxon>Neobacillus</taxon>
    </lineage>
</organism>
<keyword evidence="1" id="KW-0472">Membrane</keyword>
<feature type="transmembrane region" description="Helical" evidence="1">
    <location>
        <begin position="101"/>
        <end position="123"/>
    </location>
</feature>
<reference evidence="3" key="1">
    <citation type="submission" date="2020-07" db="EMBL/GenBank/DDBJ databases">
        <authorList>
            <person name="Partida-Martinez L."/>
            <person name="Huntemann M."/>
            <person name="Clum A."/>
            <person name="Wang J."/>
            <person name="Palaniappan K."/>
            <person name="Ritter S."/>
            <person name="Chen I.-M."/>
            <person name="Stamatis D."/>
            <person name="Reddy T."/>
            <person name="O'Malley R."/>
            <person name="Daum C."/>
            <person name="Shapiro N."/>
            <person name="Ivanova N."/>
            <person name="Kyrpides N."/>
            <person name="Woyke T."/>
        </authorList>
    </citation>
    <scope>NUCLEOTIDE SEQUENCE [LARGE SCALE GENOMIC DNA]</scope>
    <source>
        <strain evidence="3">AT2.8</strain>
    </source>
</reference>
<comment type="caution">
    <text evidence="2">The sequence shown here is derived from an EMBL/GenBank/DDBJ whole genome shotgun (WGS) entry which is preliminary data.</text>
</comment>
<reference evidence="3" key="2">
    <citation type="submission" date="2020-08" db="EMBL/GenBank/DDBJ databases">
        <title>The Agave Microbiome: Exploring the role of microbial communities in plant adaptations to desert environments.</title>
        <authorList>
            <person name="Partida-Martinez L.P."/>
        </authorList>
    </citation>
    <scope>NUCLEOTIDE SEQUENCE [LARGE SCALE GENOMIC DNA]</scope>
    <source>
        <strain evidence="3">AT2.8</strain>
    </source>
</reference>
<accession>A0A852TCV9</accession>
<sequence>MNKDKFFSLLDKVMDTILLSLLILTFSLPIITIVASFSAGIHVFHQKTTGVASGNLFQLFIANFKASFFKGLIAEVILCFFYLLGLLNFEIAQTTTRLTSILIYSLSIFFLMVITFSMINYMFVMTTKEEPVKEMLRKSIIMTFVKFPYSFVIGICYFIFIGSSIIFPPLIIISIGAVCYLHQKYGSKIWKSAWQPTSEAAHM</sequence>